<dbReference type="AlphaFoldDB" id="A0A0N4WRS5"/>
<feature type="compositionally biased region" description="Basic and acidic residues" evidence="1">
    <location>
        <begin position="224"/>
        <end position="236"/>
    </location>
</feature>
<dbReference type="OrthoDB" id="5864510at2759"/>
<keyword evidence="2" id="KW-1133">Transmembrane helix</keyword>
<evidence type="ECO:0000256" key="2">
    <source>
        <dbReference type="SAM" id="Phobius"/>
    </source>
</evidence>
<keyword evidence="2" id="KW-0812">Transmembrane</keyword>
<dbReference type="EMBL" id="UZAF01018481">
    <property type="protein sequence ID" value="VDO52161.1"/>
    <property type="molecule type" value="Genomic_DNA"/>
</dbReference>
<keyword evidence="4" id="KW-1185">Reference proteome</keyword>
<keyword evidence="2" id="KW-0472">Membrane</keyword>
<dbReference type="OMA" id="ENAHYTW"/>
<sequence length="268" mass="30221">MSPVAEHGCCWTSSSALEMENSSPPTGSALTFSHENAHYTWNDSSPYHSILLDPILDTVIEPVEDLYPYVPLRQWNRDFVEDKRAGACYGFAMNEPVQTLQQMRTILLIQILATLLIMVLADEVNRAKRSYYGYDYGYGVDGDFWYAGRILGIILGISMLLLCCCIPCVCLAGIWFLGWFGLRQRRQRKANARSETIIGTQTQASSAAAMPPPTPRSEVISHPIRVDDSPPSRHFSDTNNVIYTAEDRYYTSSASGERRPDPYRPSRY</sequence>
<reference evidence="5" key="1">
    <citation type="submission" date="2017-02" db="UniProtKB">
        <authorList>
            <consortium name="WormBaseParasite"/>
        </authorList>
    </citation>
    <scope>IDENTIFICATION</scope>
</reference>
<reference evidence="3 4" key="2">
    <citation type="submission" date="2018-11" db="EMBL/GenBank/DDBJ databases">
        <authorList>
            <consortium name="Pathogen Informatics"/>
        </authorList>
    </citation>
    <scope>NUCLEOTIDE SEQUENCE [LARGE SCALE GENOMIC DNA]</scope>
    <source>
        <strain evidence="3 4">MHpl1</strain>
    </source>
</reference>
<gene>
    <name evidence="3" type="ORF">HPLM_LOCUS14198</name>
</gene>
<organism evidence="5">
    <name type="scientific">Haemonchus placei</name>
    <name type="common">Barber's pole worm</name>
    <dbReference type="NCBI Taxonomy" id="6290"/>
    <lineage>
        <taxon>Eukaryota</taxon>
        <taxon>Metazoa</taxon>
        <taxon>Ecdysozoa</taxon>
        <taxon>Nematoda</taxon>
        <taxon>Chromadorea</taxon>
        <taxon>Rhabditida</taxon>
        <taxon>Rhabditina</taxon>
        <taxon>Rhabditomorpha</taxon>
        <taxon>Strongyloidea</taxon>
        <taxon>Trichostrongylidae</taxon>
        <taxon>Haemonchus</taxon>
    </lineage>
</organism>
<evidence type="ECO:0000313" key="3">
    <source>
        <dbReference type="EMBL" id="VDO52161.1"/>
    </source>
</evidence>
<name>A0A0N4WRS5_HAEPC</name>
<dbReference type="Proteomes" id="UP000268014">
    <property type="component" value="Unassembled WGS sequence"/>
</dbReference>
<feature type="region of interest" description="Disordered" evidence="1">
    <location>
        <begin position="202"/>
        <end position="239"/>
    </location>
</feature>
<accession>A0A0N4WRS5</accession>
<evidence type="ECO:0000256" key="1">
    <source>
        <dbReference type="SAM" id="MobiDB-lite"/>
    </source>
</evidence>
<feature type="transmembrane region" description="Helical" evidence="2">
    <location>
        <begin position="103"/>
        <end position="121"/>
    </location>
</feature>
<protein>
    <submittedName>
        <fullName evidence="5">CX domain-containing protein</fullName>
    </submittedName>
</protein>
<evidence type="ECO:0000313" key="4">
    <source>
        <dbReference type="Proteomes" id="UP000268014"/>
    </source>
</evidence>
<feature type="transmembrane region" description="Helical" evidence="2">
    <location>
        <begin position="150"/>
        <end position="180"/>
    </location>
</feature>
<dbReference type="WBParaSite" id="HPLM_0001420601-mRNA-1">
    <property type="protein sequence ID" value="HPLM_0001420601-mRNA-1"/>
    <property type="gene ID" value="HPLM_0001420601"/>
</dbReference>
<evidence type="ECO:0000313" key="5">
    <source>
        <dbReference type="WBParaSite" id="HPLM_0001420601-mRNA-1"/>
    </source>
</evidence>
<proteinExistence type="predicted"/>